<sequence length="220" mass="22030">MTAKVELGRGEGARGGWGVWVLATALAELFGVVLGACWWVWADGLNPEPDGLAQQLAMLLLKALSGAPEGLVLGLTQASLLSRRLPQLSVVRWTAATCAVAVVGWAVGSSFAIFATGDGGATFDPGVGETILMAAGFGLVVGALFGGAQSLALGGLGVSRWPWILGNATGWAMGLPAIYVAASGAAVAPLWILGAVGGLVAGAFVGLATAVAAAFMTRRV</sequence>
<proteinExistence type="predicted"/>
<dbReference type="AlphaFoldDB" id="A0A2W5XDZ7"/>
<evidence type="ECO:0000256" key="1">
    <source>
        <dbReference type="SAM" id="Phobius"/>
    </source>
</evidence>
<name>A0A2W5XDZ7_9CAUL</name>
<feature type="transmembrane region" description="Helical" evidence="1">
    <location>
        <begin position="134"/>
        <end position="156"/>
    </location>
</feature>
<keyword evidence="1" id="KW-1133">Transmembrane helix</keyword>
<feature type="transmembrane region" description="Helical" evidence="1">
    <location>
        <begin position="163"/>
        <end position="182"/>
    </location>
</feature>
<keyword evidence="1" id="KW-0472">Membrane</keyword>
<feature type="transmembrane region" description="Helical" evidence="1">
    <location>
        <begin position="61"/>
        <end position="81"/>
    </location>
</feature>
<feature type="transmembrane region" description="Helical" evidence="1">
    <location>
        <begin position="93"/>
        <end position="114"/>
    </location>
</feature>
<feature type="transmembrane region" description="Helical" evidence="1">
    <location>
        <begin position="188"/>
        <end position="215"/>
    </location>
</feature>
<evidence type="ECO:0000313" key="2">
    <source>
        <dbReference type="EMBL" id="PZR35811.1"/>
    </source>
</evidence>
<feature type="transmembrane region" description="Helical" evidence="1">
    <location>
        <begin position="20"/>
        <end position="41"/>
    </location>
</feature>
<accession>A0A2W5XDZ7</accession>
<keyword evidence="1" id="KW-0812">Transmembrane</keyword>
<evidence type="ECO:0000313" key="3">
    <source>
        <dbReference type="Proteomes" id="UP000249393"/>
    </source>
</evidence>
<comment type="caution">
    <text evidence="2">The sequence shown here is derived from an EMBL/GenBank/DDBJ whole genome shotgun (WGS) entry which is preliminary data.</text>
</comment>
<gene>
    <name evidence="2" type="ORF">DI526_05860</name>
</gene>
<dbReference type="RefSeq" id="WP_304275310.1">
    <property type="nucleotide sequence ID" value="NZ_QFQZ01000012.1"/>
</dbReference>
<dbReference type="Proteomes" id="UP000249393">
    <property type="component" value="Unassembled WGS sequence"/>
</dbReference>
<protein>
    <submittedName>
        <fullName evidence="2">Uncharacterized protein</fullName>
    </submittedName>
</protein>
<reference evidence="2 3" key="1">
    <citation type="submission" date="2017-08" db="EMBL/GenBank/DDBJ databases">
        <title>Infants hospitalized years apart are colonized by the same room-sourced microbial strains.</title>
        <authorList>
            <person name="Brooks B."/>
            <person name="Olm M.R."/>
            <person name="Firek B.A."/>
            <person name="Baker R."/>
            <person name="Thomas B.C."/>
            <person name="Morowitz M.J."/>
            <person name="Banfield J.F."/>
        </authorList>
    </citation>
    <scope>NUCLEOTIDE SEQUENCE [LARGE SCALE GENOMIC DNA]</scope>
    <source>
        <strain evidence="2">S2_003_000_R2_4</strain>
    </source>
</reference>
<dbReference type="EMBL" id="QFQZ01000012">
    <property type="protein sequence ID" value="PZR35811.1"/>
    <property type="molecule type" value="Genomic_DNA"/>
</dbReference>
<organism evidence="2 3">
    <name type="scientific">Caulobacter segnis</name>
    <dbReference type="NCBI Taxonomy" id="88688"/>
    <lineage>
        <taxon>Bacteria</taxon>
        <taxon>Pseudomonadati</taxon>
        <taxon>Pseudomonadota</taxon>
        <taxon>Alphaproteobacteria</taxon>
        <taxon>Caulobacterales</taxon>
        <taxon>Caulobacteraceae</taxon>
        <taxon>Caulobacter</taxon>
    </lineage>
</organism>